<dbReference type="Gene3D" id="3.40.50.1000">
    <property type="entry name" value="HAD superfamily/HAD-like"/>
    <property type="match status" value="1"/>
</dbReference>
<protein>
    <submittedName>
        <fullName evidence="1">HAD family phosphatase</fullName>
    </submittedName>
</protein>
<gene>
    <name evidence="1" type="ORF">H8693_10365</name>
</gene>
<keyword evidence="2" id="KW-1185">Reference proteome</keyword>
<dbReference type="GO" id="GO:0016791">
    <property type="term" value="F:phosphatase activity"/>
    <property type="evidence" value="ECO:0007669"/>
    <property type="project" value="TreeGrafter"/>
</dbReference>
<dbReference type="PRINTS" id="PR00119">
    <property type="entry name" value="CATATPASE"/>
</dbReference>
<sequence length="276" mass="30902">MSIKLVVTDLDGTLLTSDKKVSPRAMRAIEAMRERGVHFTIATGRNTASAAGIIRQLRIQAPVIVGNGAFVHDPDGKKFYHKELMPEKDIQTVMDVTREMDTSFYAFDEELIYCPRTRATEESVRWFAIAKNPILQKSFRWFDTYEQVMQAVSGRTAKLLIIEGDLEKNARVRAEVERRVKVMIVNSEPEKLDISNYGVSKGRAIRQVAEILGLKKEEVLALGDGENDAEMMENAGIGVAMKNAVDAVKDAADFVTLDNDADGFAYAIERFVLHEE</sequence>
<reference evidence="1" key="1">
    <citation type="submission" date="2020-08" db="EMBL/GenBank/DDBJ databases">
        <title>Genome public.</title>
        <authorList>
            <person name="Liu C."/>
            <person name="Sun Q."/>
        </authorList>
    </citation>
    <scope>NUCLEOTIDE SEQUENCE</scope>
    <source>
        <strain evidence="1">NSJ-63</strain>
    </source>
</reference>
<accession>A0A926HWT4</accession>
<name>A0A926HWT4_9FIRM</name>
<proteinExistence type="predicted"/>
<dbReference type="InterPro" id="IPR000150">
    <property type="entry name" value="Cof"/>
</dbReference>
<dbReference type="NCBIfam" id="TIGR01484">
    <property type="entry name" value="HAD-SF-IIB"/>
    <property type="match status" value="1"/>
</dbReference>
<dbReference type="AlphaFoldDB" id="A0A926HWT4"/>
<dbReference type="CDD" id="cd07516">
    <property type="entry name" value="HAD_Pase"/>
    <property type="match status" value="1"/>
</dbReference>
<dbReference type="InterPro" id="IPR023214">
    <property type="entry name" value="HAD_sf"/>
</dbReference>
<comment type="caution">
    <text evidence="1">The sequence shown here is derived from an EMBL/GenBank/DDBJ whole genome shotgun (WGS) entry which is preliminary data.</text>
</comment>
<dbReference type="PROSITE" id="PS01229">
    <property type="entry name" value="COF_2"/>
    <property type="match status" value="1"/>
</dbReference>
<dbReference type="GO" id="GO:0000287">
    <property type="term" value="F:magnesium ion binding"/>
    <property type="evidence" value="ECO:0007669"/>
    <property type="project" value="TreeGrafter"/>
</dbReference>
<dbReference type="RefSeq" id="WP_249280914.1">
    <property type="nucleotide sequence ID" value="NZ_JACRSS010000006.1"/>
</dbReference>
<dbReference type="EMBL" id="JACRSS010000006">
    <property type="protein sequence ID" value="MBC8539329.1"/>
    <property type="molecule type" value="Genomic_DNA"/>
</dbReference>
<dbReference type="Pfam" id="PF08282">
    <property type="entry name" value="Hydrolase_3"/>
    <property type="match status" value="1"/>
</dbReference>
<dbReference type="PANTHER" id="PTHR10000">
    <property type="entry name" value="PHOSPHOSERINE PHOSPHATASE"/>
    <property type="match status" value="1"/>
</dbReference>
<evidence type="ECO:0000313" key="1">
    <source>
        <dbReference type="EMBL" id="MBC8539329.1"/>
    </source>
</evidence>
<dbReference type="GO" id="GO:0005829">
    <property type="term" value="C:cytosol"/>
    <property type="evidence" value="ECO:0007669"/>
    <property type="project" value="TreeGrafter"/>
</dbReference>
<dbReference type="InterPro" id="IPR036412">
    <property type="entry name" value="HAD-like_sf"/>
</dbReference>
<dbReference type="InterPro" id="IPR006379">
    <property type="entry name" value="HAD-SF_hydro_IIB"/>
</dbReference>
<dbReference type="PROSITE" id="PS01228">
    <property type="entry name" value="COF_1"/>
    <property type="match status" value="1"/>
</dbReference>
<dbReference type="SUPFAM" id="SSF56784">
    <property type="entry name" value="HAD-like"/>
    <property type="match status" value="1"/>
</dbReference>
<dbReference type="Gene3D" id="3.30.1240.10">
    <property type="match status" value="1"/>
</dbReference>
<dbReference type="SFLD" id="SFLDG01140">
    <property type="entry name" value="C2.B:_Phosphomannomutase_and_P"/>
    <property type="match status" value="1"/>
</dbReference>
<organism evidence="1 2">
    <name type="scientific">Guopingia tenuis</name>
    <dbReference type="NCBI Taxonomy" id="2763656"/>
    <lineage>
        <taxon>Bacteria</taxon>
        <taxon>Bacillati</taxon>
        <taxon>Bacillota</taxon>
        <taxon>Clostridia</taxon>
        <taxon>Christensenellales</taxon>
        <taxon>Christensenellaceae</taxon>
        <taxon>Guopingia</taxon>
    </lineage>
</organism>
<dbReference type="PANTHER" id="PTHR10000:SF8">
    <property type="entry name" value="HAD SUPERFAMILY HYDROLASE-LIKE, TYPE 3"/>
    <property type="match status" value="1"/>
</dbReference>
<dbReference type="Proteomes" id="UP000617951">
    <property type="component" value="Unassembled WGS sequence"/>
</dbReference>
<evidence type="ECO:0000313" key="2">
    <source>
        <dbReference type="Proteomes" id="UP000617951"/>
    </source>
</evidence>
<dbReference type="NCBIfam" id="TIGR00099">
    <property type="entry name" value="Cof-subfamily"/>
    <property type="match status" value="1"/>
</dbReference>
<dbReference type="SFLD" id="SFLDS00003">
    <property type="entry name" value="Haloacid_Dehalogenase"/>
    <property type="match status" value="1"/>
</dbReference>
<dbReference type="SFLD" id="SFLDG01144">
    <property type="entry name" value="C2.B.4:_PGP_Like"/>
    <property type="match status" value="1"/>
</dbReference>